<evidence type="ECO:0000313" key="2">
    <source>
        <dbReference type="EMBL" id="OAY73075.1"/>
    </source>
</evidence>
<dbReference type="Proteomes" id="UP000092600">
    <property type="component" value="Unassembled WGS sequence"/>
</dbReference>
<organism evidence="2 3">
    <name type="scientific">Ananas comosus</name>
    <name type="common">Pineapple</name>
    <name type="synonym">Ananas ananas</name>
    <dbReference type="NCBI Taxonomy" id="4615"/>
    <lineage>
        <taxon>Eukaryota</taxon>
        <taxon>Viridiplantae</taxon>
        <taxon>Streptophyta</taxon>
        <taxon>Embryophyta</taxon>
        <taxon>Tracheophyta</taxon>
        <taxon>Spermatophyta</taxon>
        <taxon>Magnoliopsida</taxon>
        <taxon>Liliopsida</taxon>
        <taxon>Poales</taxon>
        <taxon>Bromeliaceae</taxon>
        <taxon>Bromelioideae</taxon>
        <taxon>Ananas</taxon>
    </lineage>
</organism>
<reference evidence="2 3" key="1">
    <citation type="journal article" date="2016" name="DNA Res.">
        <title>The draft genome of MD-2 pineapple using hybrid error correction of long reads.</title>
        <authorList>
            <person name="Redwan R.M."/>
            <person name="Saidin A."/>
            <person name="Kumar S.V."/>
        </authorList>
    </citation>
    <scope>NUCLEOTIDE SEQUENCE [LARGE SCALE GENOMIC DNA]</scope>
    <source>
        <strain evidence="3">cv. MD2</strain>
        <tissue evidence="2">Leaf</tissue>
    </source>
</reference>
<dbReference type="InterPro" id="IPR028565">
    <property type="entry name" value="MHD"/>
</dbReference>
<dbReference type="PANTHER" id="PTHR10529">
    <property type="entry name" value="AP COMPLEX SUBUNIT MU"/>
    <property type="match status" value="1"/>
</dbReference>
<dbReference type="PROSITE" id="PS51072">
    <property type="entry name" value="MHD"/>
    <property type="match status" value="1"/>
</dbReference>
<accession>A0A199V8C8</accession>
<dbReference type="AlphaFoldDB" id="A0A199V8C8"/>
<name>A0A199V8C8_ANACO</name>
<dbReference type="Pfam" id="PF00928">
    <property type="entry name" value="Adap_comp_sub"/>
    <property type="match status" value="1"/>
</dbReference>
<dbReference type="Gene3D" id="2.60.40.1170">
    <property type="entry name" value="Mu homology domain, subdomain B"/>
    <property type="match status" value="1"/>
</dbReference>
<dbReference type="STRING" id="4615.A0A199V8C8"/>
<protein>
    <submittedName>
        <fullName evidence="2">AP-3 complex subunit mu</fullName>
    </submittedName>
</protein>
<evidence type="ECO:0000259" key="1">
    <source>
        <dbReference type="PROSITE" id="PS51072"/>
    </source>
</evidence>
<dbReference type="EMBL" id="LSRQ01002871">
    <property type="protein sequence ID" value="OAY73075.1"/>
    <property type="molecule type" value="Genomic_DNA"/>
</dbReference>
<proteinExistence type="predicted"/>
<gene>
    <name evidence="2" type="ORF">ACMD2_23949</name>
</gene>
<comment type="caution">
    <text evidence="2">The sequence shown here is derived from an EMBL/GenBank/DDBJ whole genome shotgun (WGS) entry which is preliminary data.</text>
</comment>
<evidence type="ECO:0000313" key="3">
    <source>
        <dbReference type="Proteomes" id="UP000092600"/>
    </source>
</evidence>
<dbReference type="InterPro" id="IPR036168">
    <property type="entry name" value="AP2_Mu_C_sf"/>
</dbReference>
<dbReference type="InterPro" id="IPR050431">
    <property type="entry name" value="Adaptor_comp_med_subunit"/>
</dbReference>
<sequence>MMDNGFPLTTEPNILREMIAPPDIVSKMLNVVTGKSSNVSNKLPEATAPAEGMLVKCEVYGEIQVNSHLPGLPDLTLSFANPTILNDVRFHPCVRFRPWESHQVLSFVPPDGQFKLMSY</sequence>
<feature type="non-terminal residue" evidence="2">
    <location>
        <position position="119"/>
    </location>
</feature>
<dbReference type="SUPFAM" id="SSF49447">
    <property type="entry name" value="Second domain of Mu2 adaptin subunit (ap50) of ap2 adaptor"/>
    <property type="match status" value="1"/>
</dbReference>
<feature type="domain" description="MHD" evidence="1">
    <location>
        <begin position="32"/>
        <end position="119"/>
    </location>
</feature>